<dbReference type="EMBL" id="ACYG01000025">
    <property type="protein sequence ID" value="EEV17418.1"/>
    <property type="molecule type" value="Genomic_DNA"/>
</dbReference>
<dbReference type="eggNOG" id="ENOG5032YGE">
    <property type="taxonomic scope" value="Bacteria"/>
</dbReference>
<organism evidence="1 2">
    <name type="scientific">Campylobacter gracilis RM3268</name>
    <dbReference type="NCBI Taxonomy" id="553220"/>
    <lineage>
        <taxon>Bacteria</taxon>
        <taxon>Pseudomonadati</taxon>
        <taxon>Campylobacterota</taxon>
        <taxon>Epsilonproteobacteria</taxon>
        <taxon>Campylobacterales</taxon>
        <taxon>Campylobacteraceae</taxon>
        <taxon>Campylobacter</taxon>
    </lineage>
</organism>
<dbReference type="RefSeq" id="WP_005871426.1">
    <property type="nucleotide sequence ID" value="NZ_ACYG01000025.1"/>
</dbReference>
<dbReference type="OrthoDB" id="5061673at2"/>
<dbReference type="AlphaFoldDB" id="C8PI28"/>
<dbReference type="Proteomes" id="UP000005709">
    <property type="component" value="Unassembled WGS sequence"/>
</dbReference>
<accession>C8PI28</accession>
<sequence length="175" mass="19745">MIFDELIDALAQNSWQIRRRDEICPPRSEFLGGRFKNLSEDFYRFVCSFEILSDAADAVWFVSARDYASPSADEAEFCYEDFEKDSLECADNDAQRAAVRAFWSECLPFLFSVRGERCFAGILTQGADAGKIVFGAEPIYEDALVIAQNFEEFIALFLAALTDKSAAKYPLSCFV</sequence>
<evidence type="ECO:0000313" key="1">
    <source>
        <dbReference type="EMBL" id="EEV17418.1"/>
    </source>
</evidence>
<gene>
    <name evidence="1" type="ORF">CAMGR0001_0009</name>
</gene>
<name>C8PI28_9BACT</name>
<comment type="caution">
    <text evidence="1">The sequence shown here is derived from an EMBL/GenBank/DDBJ whole genome shotgun (WGS) entry which is preliminary data.</text>
</comment>
<protein>
    <recommendedName>
        <fullName evidence="3">Knr4/Smi1-like domain-containing protein</fullName>
    </recommendedName>
</protein>
<evidence type="ECO:0008006" key="3">
    <source>
        <dbReference type="Google" id="ProtNLM"/>
    </source>
</evidence>
<reference evidence="1 2" key="1">
    <citation type="submission" date="2009-07" db="EMBL/GenBank/DDBJ databases">
        <authorList>
            <person name="Madupu R."/>
            <person name="Sebastian Y."/>
            <person name="Durkin A.S."/>
            <person name="Torralba M."/>
            <person name="Methe B."/>
            <person name="Sutton G.G."/>
            <person name="Strausberg R.L."/>
            <person name="Nelson K.E."/>
        </authorList>
    </citation>
    <scope>NUCLEOTIDE SEQUENCE [LARGE SCALE GENOMIC DNA]</scope>
    <source>
        <strain evidence="1 2">RM3268</strain>
    </source>
</reference>
<evidence type="ECO:0000313" key="2">
    <source>
        <dbReference type="Proteomes" id="UP000005709"/>
    </source>
</evidence>
<keyword evidence="2" id="KW-1185">Reference proteome</keyword>
<proteinExistence type="predicted"/>